<dbReference type="SUPFAM" id="SSF47413">
    <property type="entry name" value="lambda repressor-like DNA-binding domains"/>
    <property type="match status" value="1"/>
</dbReference>
<dbReference type="InterPro" id="IPR010982">
    <property type="entry name" value="Lambda_DNA-bd_dom_sf"/>
</dbReference>
<dbReference type="Pfam" id="PF07883">
    <property type="entry name" value="Cupin_2"/>
    <property type="match status" value="1"/>
</dbReference>
<evidence type="ECO:0000256" key="1">
    <source>
        <dbReference type="ARBA" id="ARBA00023125"/>
    </source>
</evidence>
<dbReference type="Gene3D" id="2.60.120.10">
    <property type="entry name" value="Jelly Rolls"/>
    <property type="match status" value="1"/>
</dbReference>
<dbReference type="InterPro" id="IPR014710">
    <property type="entry name" value="RmlC-like_jellyroll"/>
</dbReference>
<proteinExistence type="predicted"/>
<dbReference type="PANTHER" id="PTHR46797:SF20">
    <property type="entry name" value="BLR4304 PROTEIN"/>
    <property type="match status" value="1"/>
</dbReference>
<keyword evidence="4" id="KW-1185">Reference proteome</keyword>
<protein>
    <submittedName>
        <fullName evidence="3">XRE family transcriptional regulator</fullName>
    </submittedName>
</protein>
<dbReference type="PANTHER" id="PTHR46797">
    <property type="entry name" value="HTH-TYPE TRANSCRIPTIONAL REGULATOR"/>
    <property type="match status" value="1"/>
</dbReference>
<organism evidence="3 4">
    <name type="scientific">Sphingomonas caseinilyticus</name>
    <dbReference type="NCBI Taxonomy" id="2908205"/>
    <lineage>
        <taxon>Bacteria</taxon>
        <taxon>Pseudomonadati</taxon>
        <taxon>Pseudomonadota</taxon>
        <taxon>Alphaproteobacteria</taxon>
        <taxon>Sphingomonadales</taxon>
        <taxon>Sphingomonadaceae</taxon>
        <taxon>Sphingomonas</taxon>
    </lineage>
</organism>
<dbReference type="RefSeq" id="WP_249904452.1">
    <property type="nucleotide sequence ID" value="NZ_JAMGBA010000002.1"/>
</dbReference>
<accession>A0ABT0RVR0</accession>
<dbReference type="EMBL" id="JAMGBA010000002">
    <property type="protein sequence ID" value="MCL6699082.1"/>
    <property type="molecule type" value="Genomic_DNA"/>
</dbReference>
<dbReference type="InterPro" id="IPR050807">
    <property type="entry name" value="TransReg_Diox_bact_type"/>
</dbReference>
<dbReference type="SUPFAM" id="SSF51182">
    <property type="entry name" value="RmlC-like cupins"/>
    <property type="match status" value="1"/>
</dbReference>
<dbReference type="PROSITE" id="PS50943">
    <property type="entry name" value="HTH_CROC1"/>
    <property type="match status" value="1"/>
</dbReference>
<sequence>MASDDHKGKVQARPGAALKALRAKRGLTLADVSYLTGMNVSTLSKIENGKVALTLEKLLRISDGLSVDLTELISPTAKEGPKIQSATRRSVARAGDGQSIENPKGNSLYLASELLNKRITPIVGEVFAKSIEEYDELMRHAGEEFVYVLEGTLELHLDMYTPVRLEKGDSVYFDSEMGHAYIAIGDEPCRILSICALTDAHLTEAAGMIGGSTHISAVATPTERSANQ</sequence>
<dbReference type="CDD" id="cd00093">
    <property type="entry name" value="HTH_XRE"/>
    <property type="match status" value="1"/>
</dbReference>
<dbReference type="InterPro" id="IPR013096">
    <property type="entry name" value="Cupin_2"/>
</dbReference>
<dbReference type="InterPro" id="IPR001387">
    <property type="entry name" value="Cro/C1-type_HTH"/>
</dbReference>
<dbReference type="Gene3D" id="1.10.260.40">
    <property type="entry name" value="lambda repressor-like DNA-binding domains"/>
    <property type="match status" value="1"/>
</dbReference>
<comment type="caution">
    <text evidence="3">The sequence shown here is derived from an EMBL/GenBank/DDBJ whole genome shotgun (WGS) entry which is preliminary data.</text>
</comment>
<evidence type="ECO:0000313" key="4">
    <source>
        <dbReference type="Proteomes" id="UP001203410"/>
    </source>
</evidence>
<reference evidence="3 4" key="1">
    <citation type="submission" date="2022-05" db="EMBL/GenBank/DDBJ databases">
        <authorList>
            <person name="Jo J.-H."/>
            <person name="Im W.-T."/>
        </authorList>
    </citation>
    <scope>NUCLEOTIDE SEQUENCE [LARGE SCALE GENOMIC DNA]</scope>
    <source>
        <strain evidence="3 4">NSE70-1</strain>
    </source>
</reference>
<dbReference type="InterPro" id="IPR011051">
    <property type="entry name" value="RmlC_Cupin_sf"/>
</dbReference>
<gene>
    <name evidence="3" type="ORF">LZ496_09850</name>
</gene>
<dbReference type="Proteomes" id="UP001203410">
    <property type="component" value="Unassembled WGS sequence"/>
</dbReference>
<name>A0ABT0RVR0_9SPHN</name>
<feature type="domain" description="HTH cro/C1-type" evidence="2">
    <location>
        <begin position="18"/>
        <end position="72"/>
    </location>
</feature>
<dbReference type="Pfam" id="PF01381">
    <property type="entry name" value="HTH_3"/>
    <property type="match status" value="1"/>
</dbReference>
<evidence type="ECO:0000259" key="2">
    <source>
        <dbReference type="PROSITE" id="PS50943"/>
    </source>
</evidence>
<dbReference type="SMART" id="SM00530">
    <property type="entry name" value="HTH_XRE"/>
    <property type="match status" value="1"/>
</dbReference>
<evidence type="ECO:0000313" key="3">
    <source>
        <dbReference type="EMBL" id="MCL6699082.1"/>
    </source>
</evidence>
<keyword evidence="1" id="KW-0238">DNA-binding</keyword>
<dbReference type="CDD" id="cd02209">
    <property type="entry name" value="cupin_XRE_C"/>
    <property type="match status" value="1"/>
</dbReference>